<dbReference type="EMBL" id="JARBHA010000020">
    <property type="protein sequence ID" value="KAJ9670762.1"/>
    <property type="molecule type" value="Genomic_DNA"/>
</dbReference>
<name>A0AA39D690_VITRO</name>
<dbReference type="FunFam" id="1.25.40.10:FF:000344">
    <property type="entry name" value="Pentatricopeptide repeat-containing protein"/>
    <property type="match status" value="1"/>
</dbReference>
<protein>
    <recommendedName>
        <fullName evidence="5">Pentatricopeptide repeat-containing protein</fullName>
    </recommendedName>
</protein>
<dbReference type="NCBIfam" id="TIGR00756">
    <property type="entry name" value="PPR"/>
    <property type="match status" value="6"/>
</dbReference>
<dbReference type="AlphaFoldDB" id="A0AA39D690"/>
<feature type="repeat" description="PPR" evidence="2">
    <location>
        <begin position="722"/>
        <end position="756"/>
    </location>
</feature>
<dbReference type="FunFam" id="1.25.40.10:FF:000073">
    <property type="entry name" value="Pentatricopeptide repeat-containing protein chloroplastic"/>
    <property type="match status" value="3"/>
</dbReference>
<organism evidence="3 4">
    <name type="scientific">Vitis rotundifolia</name>
    <name type="common">Muscadine grape</name>
    <dbReference type="NCBI Taxonomy" id="103349"/>
    <lineage>
        <taxon>Eukaryota</taxon>
        <taxon>Viridiplantae</taxon>
        <taxon>Streptophyta</taxon>
        <taxon>Embryophyta</taxon>
        <taxon>Tracheophyta</taxon>
        <taxon>Spermatophyta</taxon>
        <taxon>Magnoliopsida</taxon>
        <taxon>eudicotyledons</taxon>
        <taxon>Gunneridae</taxon>
        <taxon>Pentapetalae</taxon>
        <taxon>rosids</taxon>
        <taxon>Vitales</taxon>
        <taxon>Vitaceae</taxon>
        <taxon>Viteae</taxon>
        <taxon>Vitis</taxon>
    </lineage>
</organism>
<evidence type="ECO:0000256" key="2">
    <source>
        <dbReference type="PROSITE-ProRule" id="PRU00708"/>
    </source>
</evidence>
<dbReference type="Gene3D" id="1.25.40.10">
    <property type="entry name" value="Tetratricopeptide repeat domain"/>
    <property type="match status" value="7"/>
</dbReference>
<keyword evidence="1" id="KW-0677">Repeat</keyword>
<dbReference type="GO" id="GO:0003729">
    <property type="term" value="F:mRNA binding"/>
    <property type="evidence" value="ECO:0007669"/>
    <property type="project" value="UniProtKB-ARBA"/>
</dbReference>
<feature type="repeat" description="PPR" evidence="2">
    <location>
        <begin position="624"/>
        <end position="658"/>
    </location>
</feature>
<feature type="repeat" description="PPR" evidence="2">
    <location>
        <begin position="823"/>
        <end position="857"/>
    </location>
</feature>
<dbReference type="InterPro" id="IPR011990">
    <property type="entry name" value="TPR-like_helical_dom_sf"/>
</dbReference>
<dbReference type="PROSITE" id="PS51375">
    <property type="entry name" value="PPR"/>
    <property type="match status" value="8"/>
</dbReference>
<dbReference type="Pfam" id="PF13041">
    <property type="entry name" value="PPR_2"/>
    <property type="match status" value="4"/>
</dbReference>
<dbReference type="GO" id="GO:0009451">
    <property type="term" value="P:RNA modification"/>
    <property type="evidence" value="ECO:0007669"/>
    <property type="project" value="InterPro"/>
</dbReference>
<dbReference type="Pfam" id="PF01535">
    <property type="entry name" value="PPR"/>
    <property type="match status" value="3"/>
</dbReference>
<dbReference type="Pfam" id="PF20431">
    <property type="entry name" value="E_motif"/>
    <property type="match status" value="1"/>
</dbReference>
<dbReference type="InterPro" id="IPR046960">
    <property type="entry name" value="PPR_At4g14850-like_plant"/>
</dbReference>
<dbReference type="FunFam" id="1.25.40.10:FF:000090">
    <property type="entry name" value="Pentatricopeptide repeat-containing protein, chloroplastic"/>
    <property type="match status" value="1"/>
</dbReference>
<dbReference type="InterPro" id="IPR002885">
    <property type="entry name" value="PPR_rpt"/>
</dbReference>
<sequence length="1008" mass="112218">MVLNLLHWHSFSSSSLLKPTPPLFRFSFAFPFTNLSSFSNKQFIKNPSKHNSSNPKVTNFLRLFDLCRNIENLKPLGSVLIVRDLMRDEYVVAEFIISCFHLGAPGLALSAFEAMEKPSVFLQNLMIRRLCDHGLFEDVLCVYLKCRVLGCPSDDFTFPFVIKACSALGAVWIAEGVHCVVLRTGFEENLVIQTALVDFYAKTGRMEKARLVLDKISQPDLVTWNALISGYSLNGFDKEVFEVLRQIRMMGLKPNVSTFASIIPLCTRMKCLDIGKSIHGFVVKSGFSSDEFLTPALISMYAGGGNLFIARDLFDSAAEKNVVIWNSMISTYGQNQKSSEAFKMFQQMLQANMQPNVVTFVSIIPCCENSVNSWYGKSLHAHVMKYRLDSQLSVATALLSMYAKLGDLNAAEFIFYQMPRRNLLSWNSMISGYGHNGLWEASMDAFCDMQFEGFDPDAISIVNILSACSKLEAILLGKAAHAFSFRKGFDSNLNISNALLAFYSDCGKLSSSFKLFQKMPLRNAISWNTLISGCVHNGDTKKAVALLHKMQQEKMELDLVTLISIIPICRVTENLIQGMTLHGYAIKTGFACDVSLVNALISMYFNCGDINAGKFLFEVMPWRSIVSWNALITGYLFHNLQNEVMASFCQMIREGQKPNYVTLLNLLPACGTLLQGKSIHASAVRTGIIVETPIITSLISMYARFENINSFIFLFEMGGKKDIALWNAIMSVYAQTKNAKESVTFFCELLHARVEPDYITFLSLISACVQLSSLNLSNSVMAYVIQKGFGKHIVISNALIDLYARCGNISIAKKIFEDLSSKDAVSWSAMINGYGLHGDSEAALALLSQMRLSGMKPDGITYASVLSACSHGGFVDQGWMIFNSMVEEGVPPRMEHYACMVDLLGRTGQLSEAYDFVEKLPCKPSVSLLESLLGACIIHGNVKLGEKISSLLFELDPKNSGSYVMLYNIYAAAGRWMDANRVRSDMEERQLRKIPGFSLVEGNRYPVE</sequence>
<feature type="repeat" description="PPR" evidence="2">
    <location>
        <begin position="321"/>
        <end position="355"/>
    </location>
</feature>
<accession>A0AA39D690</accession>
<reference evidence="3 4" key="1">
    <citation type="journal article" date="2023" name="BMC Biotechnol.">
        <title>Vitis rotundifolia cv Carlos genome sequencing.</title>
        <authorList>
            <person name="Huff M."/>
            <person name="Hulse-Kemp A."/>
            <person name="Scheffler B."/>
            <person name="Youngblood R."/>
            <person name="Simpson S."/>
            <person name="Babiker E."/>
            <person name="Staton M."/>
        </authorList>
    </citation>
    <scope>NUCLEOTIDE SEQUENCE [LARGE SCALE GENOMIC DNA]</scope>
    <source>
        <tissue evidence="3">Leaf</tissue>
    </source>
</reference>
<proteinExistence type="predicted"/>
<feature type="repeat" description="PPR" evidence="2">
    <location>
        <begin position="858"/>
        <end position="892"/>
    </location>
</feature>
<evidence type="ECO:0008006" key="5">
    <source>
        <dbReference type="Google" id="ProtNLM"/>
    </source>
</evidence>
<feature type="repeat" description="PPR" evidence="2">
    <location>
        <begin position="220"/>
        <end position="254"/>
    </location>
</feature>
<dbReference type="PANTHER" id="PTHR24015:SF1780">
    <property type="entry name" value="REPEAT SUPERFAMILY PROTEIN, PUTATIVE-RELATED"/>
    <property type="match status" value="1"/>
</dbReference>
<dbReference type="PANTHER" id="PTHR24015">
    <property type="entry name" value="OS07G0578800 PROTEIN-RELATED"/>
    <property type="match status" value="1"/>
</dbReference>
<keyword evidence="4" id="KW-1185">Reference proteome</keyword>
<gene>
    <name evidence="3" type="ORF">PVL29_026970</name>
</gene>
<feature type="repeat" description="PPR" evidence="2">
    <location>
        <begin position="422"/>
        <end position="456"/>
    </location>
</feature>
<evidence type="ECO:0000313" key="4">
    <source>
        <dbReference type="Proteomes" id="UP001168098"/>
    </source>
</evidence>
<dbReference type="SUPFAM" id="SSF48452">
    <property type="entry name" value="TPR-like"/>
    <property type="match status" value="1"/>
</dbReference>
<dbReference type="Pfam" id="PF13812">
    <property type="entry name" value="PPR_3"/>
    <property type="match status" value="2"/>
</dbReference>
<evidence type="ECO:0000313" key="3">
    <source>
        <dbReference type="EMBL" id="KAJ9670762.1"/>
    </source>
</evidence>
<comment type="caution">
    <text evidence="3">The sequence shown here is derived from an EMBL/GenBank/DDBJ whole genome shotgun (WGS) entry which is preliminary data.</text>
</comment>
<feature type="repeat" description="PPR" evidence="2">
    <location>
        <begin position="523"/>
        <end position="557"/>
    </location>
</feature>
<evidence type="ECO:0000256" key="1">
    <source>
        <dbReference type="ARBA" id="ARBA00022737"/>
    </source>
</evidence>
<dbReference type="Proteomes" id="UP001168098">
    <property type="component" value="Unassembled WGS sequence"/>
</dbReference>
<dbReference type="InterPro" id="IPR046848">
    <property type="entry name" value="E_motif"/>
</dbReference>